<keyword evidence="9 14" id="KW-0949">S-adenosyl-L-methionine</keyword>
<feature type="active site" description="Nucleophile" evidence="14">
    <location>
        <position position="373"/>
    </location>
</feature>
<dbReference type="NCBIfam" id="NF008149">
    <property type="entry name" value="PRK10901.1"/>
    <property type="match status" value="1"/>
</dbReference>
<evidence type="ECO:0000313" key="17">
    <source>
        <dbReference type="Proteomes" id="UP000626370"/>
    </source>
</evidence>
<evidence type="ECO:0000256" key="14">
    <source>
        <dbReference type="PROSITE-ProRule" id="PRU01023"/>
    </source>
</evidence>
<organism evidence="16 17">
    <name type="scientific">Thalassotalea profundi</name>
    <dbReference type="NCBI Taxonomy" id="2036687"/>
    <lineage>
        <taxon>Bacteria</taxon>
        <taxon>Pseudomonadati</taxon>
        <taxon>Pseudomonadota</taxon>
        <taxon>Gammaproteobacteria</taxon>
        <taxon>Alteromonadales</taxon>
        <taxon>Colwelliaceae</taxon>
        <taxon>Thalassotalea</taxon>
    </lineage>
</organism>
<evidence type="ECO:0000256" key="12">
    <source>
        <dbReference type="ARBA" id="ARBA00031088"/>
    </source>
</evidence>
<dbReference type="CDD" id="cd02440">
    <property type="entry name" value="AdoMet_MTases"/>
    <property type="match status" value="1"/>
</dbReference>
<feature type="binding site" evidence="14">
    <location>
        <position position="276"/>
    </location>
    <ligand>
        <name>S-adenosyl-L-methionine</name>
        <dbReference type="ChEBI" id="CHEBI:59789"/>
    </ligand>
</feature>
<dbReference type="RefSeq" id="WP_189378832.1">
    <property type="nucleotide sequence ID" value="NZ_BNAH01000011.1"/>
</dbReference>
<dbReference type="InterPro" id="IPR054728">
    <property type="entry name" value="RsmB-like_ferredoxin"/>
</dbReference>
<evidence type="ECO:0000256" key="10">
    <source>
        <dbReference type="ARBA" id="ARBA00022884"/>
    </source>
</evidence>
<dbReference type="GO" id="GO:0008168">
    <property type="term" value="F:methyltransferase activity"/>
    <property type="evidence" value="ECO:0007669"/>
    <property type="project" value="UniProtKB-KW"/>
</dbReference>
<dbReference type="Gene3D" id="1.10.287.730">
    <property type="entry name" value="Helix hairpin bin"/>
    <property type="match status" value="1"/>
</dbReference>
<evidence type="ECO:0000256" key="5">
    <source>
        <dbReference type="ARBA" id="ARBA00022490"/>
    </source>
</evidence>
<keyword evidence="5" id="KW-0963">Cytoplasm</keyword>
<dbReference type="EC" id="2.1.1.176" evidence="4"/>
<dbReference type="Pfam" id="PF22458">
    <property type="entry name" value="RsmF-B_ferredox"/>
    <property type="match status" value="1"/>
</dbReference>
<dbReference type="InterPro" id="IPR018314">
    <property type="entry name" value="RsmB/NOL1/NOP2-like_CS"/>
</dbReference>
<dbReference type="NCBIfam" id="NF011494">
    <property type="entry name" value="PRK14902.1"/>
    <property type="match status" value="1"/>
</dbReference>
<dbReference type="PRINTS" id="PR02008">
    <property type="entry name" value="RCMTFAMILY"/>
</dbReference>
<evidence type="ECO:0000256" key="2">
    <source>
        <dbReference type="ARBA" id="ARBA00004496"/>
    </source>
</evidence>
<evidence type="ECO:0000256" key="11">
    <source>
        <dbReference type="ARBA" id="ARBA00030399"/>
    </source>
</evidence>
<evidence type="ECO:0000256" key="6">
    <source>
        <dbReference type="ARBA" id="ARBA00022552"/>
    </source>
</evidence>
<proteinExistence type="inferred from homology"/>
<dbReference type="Gene3D" id="1.10.940.10">
    <property type="entry name" value="NusB-like"/>
    <property type="match status" value="1"/>
</dbReference>
<dbReference type="PROSITE" id="PS01153">
    <property type="entry name" value="NOL1_NOP2_SUN"/>
    <property type="match status" value="1"/>
</dbReference>
<dbReference type="EMBL" id="BNAH01000011">
    <property type="protein sequence ID" value="GHE96391.1"/>
    <property type="molecule type" value="Genomic_DNA"/>
</dbReference>
<dbReference type="NCBIfam" id="TIGR00563">
    <property type="entry name" value="rsmB"/>
    <property type="match status" value="1"/>
</dbReference>
<dbReference type="InterPro" id="IPR035926">
    <property type="entry name" value="NusB-like_sf"/>
</dbReference>
<evidence type="ECO:0000256" key="3">
    <source>
        <dbReference type="ARBA" id="ARBA00007494"/>
    </source>
</evidence>
<name>A0ABQ3IXT2_9GAMM</name>
<evidence type="ECO:0000259" key="15">
    <source>
        <dbReference type="PROSITE" id="PS51686"/>
    </source>
</evidence>
<keyword evidence="6" id="KW-0698">rRNA processing</keyword>
<keyword evidence="7 14" id="KW-0489">Methyltransferase</keyword>
<gene>
    <name evidence="16" type="primary">rsmB</name>
    <name evidence="16" type="ORF">GCM10011501_27580</name>
</gene>
<feature type="binding site" evidence="14">
    <location>
        <begin position="252"/>
        <end position="258"/>
    </location>
    <ligand>
        <name>S-adenosyl-L-methionine</name>
        <dbReference type="ChEBI" id="CHEBI:59789"/>
    </ligand>
</feature>
<accession>A0ABQ3IXT2</accession>
<dbReference type="PANTHER" id="PTHR22807:SF61">
    <property type="entry name" value="NOL1_NOP2_SUN FAMILY PROTEIN _ ANTITERMINATION NUSB DOMAIN-CONTAINING PROTEIN"/>
    <property type="match status" value="1"/>
</dbReference>
<dbReference type="SUPFAM" id="SSF48013">
    <property type="entry name" value="NusB-like"/>
    <property type="match status" value="1"/>
</dbReference>
<dbReference type="Pfam" id="PF01029">
    <property type="entry name" value="NusB"/>
    <property type="match status" value="1"/>
</dbReference>
<dbReference type="GO" id="GO:0032259">
    <property type="term" value="P:methylation"/>
    <property type="evidence" value="ECO:0007669"/>
    <property type="project" value="UniProtKB-KW"/>
</dbReference>
<comment type="function">
    <text evidence="1">Specifically methylates the cytosine at position 967 (m5C967) of 16S rRNA.</text>
</comment>
<dbReference type="Proteomes" id="UP000626370">
    <property type="component" value="Unassembled WGS sequence"/>
</dbReference>
<protein>
    <recommendedName>
        <fullName evidence="4">16S rRNA (cytosine(967)-C(5))-methyltransferase</fullName>
        <ecNumber evidence="4">2.1.1.176</ecNumber>
    </recommendedName>
    <alternativeName>
        <fullName evidence="11">16S rRNA m5C967 methyltransferase</fullName>
    </alternativeName>
    <alternativeName>
        <fullName evidence="12">rRNA (cytosine-C(5)-)-methyltransferase RsmB</fullName>
    </alternativeName>
</protein>
<feature type="domain" description="SAM-dependent MTase RsmB/NOP-type" evidence="15">
    <location>
        <begin position="162"/>
        <end position="427"/>
    </location>
</feature>
<dbReference type="Pfam" id="PF01189">
    <property type="entry name" value="Methyltr_RsmB-F"/>
    <property type="match status" value="1"/>
</dbReference>
<dbReference type="InterPro" id="IPR049560">
    <property type="entry name" value="MeTrfase_RsmB-F_NOP2_cat"/>
</dbReference>
<dbReference type="InterPro" id="IPR004573">
    <property type="entry name" value="rRNA_ssu_MeTfrase_B"/>
</dbReference>
<dbReference type="InterPro" id="IPR029063">
    <property type="entry name" value="SAM-dependent_MTases_sf"/>
</dbReference>
<dbReference type="InterPro" id="IPR006027">
    <property type="entry name" value="NusB_RsmB_TIM44"/>
</dbReference>
<dbReference type="Gene3D" id="3.40.50.150">
    <property type="entry name" value="Vaccinia Virus protein VP39"/>
    <property type="match status" value="1"/>
</dbReference>
<comment type="subcellular location">
    <subcellularLocation>
        <location evidence="2">Cytoplasm</location>
    </subcellularLocation>
</comment>
<evidence type="ECO:0000313" key="16">
    <source>
        <dbReference type="EMBL" id="GHE96391.1"/>
    </source>
</evidence>
<reference evidence="17" key="1">
    <citation type="journal article" date="2019" name="Int. J. Syst. Evol. Microbiol.">
        <title>The Global Catalogue of Microorganisms (GCM) 10K type strain sequencing project: providing services to taxonomists for standard genome sequencing and annotation.</title>
        <authorList>
            <consortium name="The Broad Institute Genomics Platform"/>
            <consortium name="The Broad Institute Genome Sequencing Center for Infectious Disease"/>
            <person name="Wu L."/>
            <person name="Ma J."/>
        </authorList>
    </citation>
    <scope>NUCLEOTIDE SEQUENCE [LARGE SCALE GENOMIC DNA]</scope>
    <source>
        <strain evidence="17">CGMCC 1.15922</strain>
    </source>
</reference>
<evidence type="ECO:0000256" key="9">
    <source>
        <dbReference type="ARBA" id="ARBA00022691"/>
    </source>
</evidence>
<sequence length="431" mass="48694">MAINIRAAAAKCVFAVIDKGRSLSDELPLQISKIDPKDKGLLQECCYGVLRVLPELEHEVRSLMDKPLVGKQRVAHFLLLVGLYQLKYMRIPDHACVAETVAACPALKCNYLKGLVNAILRNFLRKEVNNQDNQLPDAIKYNHPGWFIKKLQVGYPNDWQDILAANQIKPPMWIRVNRQHHSIKQYLALLTEADISFTYVDEYSGAILLSQAVDVYKLPGFELGHVSIQDGAAQQAAVLLDCQPNDNVLDCCAAPGGKTCHILERTPTIDKMTAIDIEESRLTRVKENLTRLNLSAEVITADAAKQDWWNGEQFDRILLDAPCSGTGVIRRHPDIKWLRKSADIDVLTKLQRQILKNCWSLLKPNGTLLYATCSILPEENRQQVQRFIEETPNAELINTNENQDIGWQILSGKNNMDGFYYALIKKNHEST</sequence>
<dbReference type="InterPro" id="IPR023267">
    <property type="entry name" value="RCMT"/>
</dbReference>
<keyword evidence="10 14" id="KW-0694">RNA-binding</keyword>
<keyword evidence="8 14" id="KW-0808">Transferase</keyword>
<comment type="similarity">
    <text evidence="3 14">Belongs to the class I-like SAM-binding methyltransferase superfamily. RsmB/NOP family.</text>
</comment>
<feature type="binding site" evidence="14">
    <location>
        <position position="320"/>
    </location>
    <ligand>
        <name>S-adenosyl-L-methionine</name>
        <dbReference type="ChEBI" id="CHEBI:59789"/>
    </ligand>
</feature>
<dbReference type="PROSITE" id="PS51686">
    <property type="entry name" value="SAM_MT_RSMB_NOP"/>
    <property type="match status" value="1"/>
</dbReference>
<evidence type="ECO:0000256" key="4">
    <source>
        <dbReference type="ARBA" id="ARBA00012140"/>
    </source>
</evidence>
<comment type="catalytic activity">
    <reaction evidence="13">
        <text>cytidine(967) in 16S rRNA + S-adenosyl-L-methionine = 5-methylcytidine(967) in 16S rRNA + S-adenosyl-L-homocysteine + H(+)</text>
        <dbReference type="Rhea" id="RHEA:42748"/>
        <dbReference type="Rhea" id="RHEA-COMP:10219"/>
        <dbReference type="Rhea" id="RHEA-COMP:10220"/>
        <dbReference type="ChEBI" id="CHEBI:15378"/>
        <dbReference type="ChEBI" id="CHEBI:57856"/>
        <dbReference type="ChEBI" id="CHEBI:59789"/>
        <dbReference type="ChEBI" id="CHEBI:74483"/>
        <dbReference type="ChEBI" id="CHEBI:82748"/>
        <dbReference type="EC" id="2.1.1.176"/>
    </reaction>
</comment>
<evidence type="ECO:0000256" key="13">
    <source>
        <dbReference type="ARBA" id="ARBA00047283"/>
    </source>
</evidence>
<dbReference type="SUPFAM" id="SSF53335">
    <property type="entry name" value="S-adenosyl-L-methionine-dependent methyltransferases"/>
    <property type="match status" value="1"/>
</dbReference>
<dbReference type="PANTHER" id="PTHR22807">
    <property type="entry name" value="NOP2 YEAST -RELATED NOL1/NOP2/FMU SUN DOMAIN-CONTAINING"/>
    <property type="match status" value="1"/>
</dbReference>
<dbReference type="Gene3D" id="3.30.70.1170">
    <property type="entry name" value="Sun protein, domain 3"/>
    <property type="match status" value="1"/>
</dbReference>
<evidence type="ECO:0000256" key="1">
    <source>
        <dbReference type="ARBA" id="ARBA00002724"/>
    </source>
</evidence>
<evidence type="ECO:0000256" key="7">
    <source>
        <dbReference type="ARBA" id="ARBA00022603"/>
    </source>
</evidence>
<feature type="binding site" evidence="14">
    <location>
        <position position="302"/>
    </location>
    <ligand>
        <name>S-adenosyl-L-methionine</name>
        <dbReference type="ChEBI" id="CHEBI:59789"/>
    </ligand>
</feature>
<comment type="caution">
    <text evidence="16">The sequence shown here is derived from an EMBL/GenBank/DDBJ whole genome shotgun (WGS) entry which is preliminary data.</text>
</comment>
<evidence type="ECO:0000256" key="8">
    <source>
        <dbReference type="ARBA" id="ARBA00022679"/>
    </source>
</evidence>
<dbReference type="InterPro" id="IPR001678">
    <property type="entry name" value="MeTrfase_RsmB-F_NOP2_dom"/>
</dbReference>
<keyword evidence="17" id="KW-1185">Reference proteome</keyword>